<evidence type="ECO:0000313" key="1">
    <source>
        <dbReference type="EMBL" id="KTC83836.1"/>
    </source>
</evidence>
<accession>A0A0W0SKI8</accession>
<evidence type="ECO:0000313" key="2">
    <source>
        <dbReference type="Proteomes" id="UP000054742"/>
    </source>
</evidence>
<dbReference type="RefSeq" id="WP_058441725.1">
    <property type="nucleotide sequence ID" value="NZ_CAAAHU010000019.1"/>
</dbReference>
<protein>
    <submittedName>
        <fullName evidence="1">Uncharacterized protein</fullName>
    </submittedName>
</protein>
<gene>
    <name evidence="1" type="ORF">Lbru_1659</name>
</gene>
<reference evidence="1 2" key="1">
    <citation type="submission" date="2015-11" db="EMBL/GenBank/DDBJ databases">
        <title>Genomic analysis of 38 Legionella species identifies large and diverse effector repertoires.</title>
        <authorList>
            <person name="Burstein D."/>
            <person name="Amaro F."/>
            <person name="Zusman T."/>
            <person name="Lifshitz Z."/>
            <person name="Cohen O."/>
            <person name="Gilbert J.A."/>
            <person name="Pupko T."/>
            <person name="Shuman H.A."/>
            <person name="Segal G."/>
        </authorList>
    </citation>
    <scope>NUCLEOTIDE SEQUENCE [LARGE SCALE GENOMIC DNA]</scope>
    <source>
        <strain evidence="1 2">ATCC 43878</strain>
    </source>
</reference>
<keyword evidence="2" id="KW-1185">Reference proteome</keyword>
<comment type="caution">
    <text evidence="1">The sequence shown here is derived from an EMBL/GenBank/DDBJ whole genome shotgun (WGS) entry which is preliminary data.</text>
</comment>
<dbReference type="AlphaFoldDB" id="A0A0W0SKI8"/>
<dbReference type="EMBL" id="LNXV01000013">
    <property type="protein sequence ID" value="KTC83836.1"/>
    <property type="molecule type" value="Genomic_DNA"/>
</dbReference>
<sequence>MPKFTLSKSEATILGITDAGWFDLIKDAGTRYKKTYGWGSNPLREDVSSVYQLYLDSKKVDSILLLKSQLDIETTKKLNFIMQNIISLTEGLSSELNCILWGMYCETKGEVIDATSINEYFAKEGRTLVSMCESRGINFENFITELVVRSSSTEFKTVDLLSQNQHDKLVLFLKKFNDRLMYGIEKSNGFVPKRDHNLDASKRVIVNTIQENIIRFYEEKELIPIEMVVMKHDEKAESFYPDFSSVINKMKKNYSSSELRVVYKLMEEIPDKEIRQIIRASFFLKEMTANQSDKITFKTLDNPWDSHDLVGGGTFWQKRERKRTDQSLPQWVRELIKTKEEYKSKEHQMESPENFDYFMS</sequence>
<name>A0A0W0SKI8_9GAMM</name>
<proteinExistence type="predicted"/>
<dbReference type="PATRIC" id="fig|29422.6.peg.1760"/>
<dbReference type="Proteomes" id="UP000054742">
    <property type="component" value="Unassembled WGS sequence"/>
</dbReference>
<organism evidence="1 2">
    <name type="scientific">Legionella brunensis</name>
    <dbReference type="NCBI Taxonomy" id="29422"/>
    <lineage>
        <taxon>Bacteria</taxon>
        <taxon>Pseudomonadati</taxon>
        <taxon>Pseudomonadota</taxon>
        <taxon>Gammaproteobacteria</taxon>
        <taxon>Legionellales</taxon>
        <taxon>Legionellaceae</taxon>
        <taxon>Legionella</taxon>
    </lineage>
</organism>